<feature type="region of interest" description="Disordered" evidence="1">
    <location>
        <begin position="104"/>
        <end position="126"/>
    </location>
</feature>
<dbReference type="RefSeq" id="WP_345938260.1">
    <property type="nucleotide sequence ID" value="NZ_JBBKTW010000008.1"/>
</dbReference>
<name>A0ABU9YQE9_9PROT</name>
<dbReference type="Proteomes" id="UP001413721">
    <property type="component" value="Unassembled WGS sequence"/>
</dbReference>
<dbReference type="EMBL" id="JBBKTW010000008">
    <property type="protein sequence ID" value="MEN2990891.1"/>
    <property type="molecule type" value="Genomic_DNA"/>
</dbReference>
<evidence type="ECO:0000313" key="3">
    <source>
        <dbReference type="Proteomes" id="UP001413721"/>
    </source>
</evidence>
<comment type="caution">
    <text evidence="2">The sequence shown here is derived from an EMBL/GenBank/DDBJ whole genome shotgun (WGS) entry which is preliminary data.</text>
</comment>
<evidence type="ECO:0000256" key="1">
    <source>
        <dbReference type="SAM" id="MobiDB-lite"/>
    </source>
</evidence>
<accession>A0ABU9YQE9</accession>
<feature type="region of interest" description="Disordered" evidence="1">
    <location>
        <begin position="1"/>
        <end position="25"/>
    </location>
</feature>
<proteinExistence type="predicted"/>
<sequence>MRSADHHRGVDRRHQRGGIGRGGRLGPVATLDALWARFMIDAPHPPVPLGDAVARAASAFGAPGFYRPRSDLFNIAGWTSVYDTTARRAAGEFAARRVLAESPALDTDSAAAPEAGPELAVWSGGR</sequence>
<protein>
    <submittedName>
        <fullName evidence="2">Uncharacterized protein</fullName>
    </submittedName>
</protein>
<gene>
    <name evidence="2" type="ORF">WG926_21430</name>
</gene>
<evidence type="ECO:0000313" key="2">
    <source>
        <dbReference type="EMBL" id="MEN2990891.1"/>
    </source>
</evidence>
<keyword evidence="3" id="KW-1185">Reference proteome</keyword>
<reference evidence="2 3" key="1">
    <citation type="submission" date="2024-03" db="EMBL/GenBank/DDBJ databases">
        <title>High-quality draft genome sequencing of Tistrella sp. BH-R2-4.</title>
        <authorList>
            <person name="Dong C."/>
        </authorList>
    </citation>
    <scope>NUCLEOTIDE SEQUENCE [LARGE SCALE GENOMIC DNA]</scope>
    <source>
        <strain evidence="2 3">BH-R2-4</strain>
    </source>
</reference>
<organism evidence="2 3">
    <name type="scientific">Tistrella arctica</name>
    <dbReference type="NCBI Taxonomy" id="3133430"/>
    <lineage>
        <taxon>Bacteria</taxon>
        <taxon>Pseudomonadati</taxon>
        <taxon>Pseudomonadota</taxon>
        <taxon>Alphaproteobacteria</taxon>
        <taxon>Geminicoccales</taxon>
        <taxon>Geminicoccaceae</taxon>
        <taxon>Tistrella</taxon>
    </lineage>
</organism>